<organism evidence="1">
    <name type="scientific">Rhizophora mucronata</name>
    <name type="common">Asiatic mangrove</name>
    <dbReference type="NCBI Taxonomy" id="61149"/>
    <lineage>
        <taxon>Eukaryota</taxon>
        <taxon>Viridiplantae</taxon>
        <taxon>Streptophyta</taxon>
        <taxon>Embryophyta</taxon>
        <taxon>Tracheophyta</taxon>
        <taxon>Spermatophyta</taxon>
        <taxon>Magnoliopsida</taxon>
        <taxon>eudicotyledons</taxon>
        <taxon>Gunneridae</taxon>
        <taxon>Pentapetalae</taxon>
        <taxon>rosids</taxon>
        <taxon>fabids</taxon>
        <taxon>Malpighiales</taxon>
        <taxon>Rhizophoraceae</taxon>
        <taxon>Rhizophora</taxon>
    </lineage>
</organism>
<evidence type="ECO:0000313" key="1">
    <source>
        <dbReference type="EMBL" id="MBX04671.1"/>
    </source>
</evidence>
<accession>A0A2P2KG41</accession>
<reference evidence="1" key="1">
    <citation type="submission" date="2018-02" db="EMBL/GenBank/DDBJ databases">
        <title>Rhizophora mucronata_Transcriptome.</title>
        <authorList>
            <person name="Meera S.P."/>
            <person name="Sreeshan A."/>
            <person name="Augustine A."/>
        </authorList>
    </citation>
    <scope>NUCLEOTIDE SEQUENCE</scope>
    <source>
        <tissue evidence="1">Leaf</tissue>
    </source>
</reference>
<protein>
    <submittedName>
        <fullName evidence="1">Uncharacterized protein LOC107470369</fullName>
    </submittedName>
</protein>
<dbReference type="AlphaFoldDB" id="A0A2P2KG41"/>
<sequence length="78" mass="8637">MGDCSPADHSSLYIEVTNKDAHLSCHVSKMHNIIQRSSLRTLLESDIISIIIFSGESSQFAKAFKSTCKTRKTFCLSA</sequence>
<proteinExistence type="predicted"/>
<dbReference type="EMBL" id="GGEC01024187">
    <property type="protein sequence ID" value="MBX04671.1"/>
    <property type="molecule type" value="Transcribed_RNA"/>
</dbReference>
<name>A0A2P2KG41_RHIMU</name>